<reference evidence="1" key="1">
    <citation type="submission" date="2007-10" db="EMBL/GenBank/DDBJ databases">
        <title>Complete sequence of Plasmid2 pDGEO02 of Deinococcus geothermalis DSM 11300.</title>
        <authorList>
            <consortium name="US DOE Joint Genome Institute"/>
            <person name="Copeland A."/>
            <person name="Lucas S."/>
            <person name="Lapidus A."/>
            <person name="Barry K."/>
            <person name="Detter J.C."/>
            <person name="Glavina del Rio T."/>
            <person name="Hammon N."/>
            <person name="Israni S."/>
            <person name="Dalin E."/>
            <person name="Tice H."/>
            <person name="Pitluck S."/>
            <person name="Brettin T."/>
            <person name="Bruce D."/>
            <person name="Han C."/>
            <person name="Tapia R."/>
            <person name="Saunders E."/>
            <person name="Gilna P."/>
            <person name="Schmutz J."/>
            <person name="Larimer F."/>
            <person name="Land M."/>
            <person name="Hauser L."/>
            <person name="Kyrpides N."/>
            <person name="Kim E."/>
            <person name="Daly M.J."/>
            <person name="Fredrickson J.K."/>
            <person name="Makarova K.S."/>
            <person name="Gaidamakova E.K."/>
            <person name="Zhai M."/>
            <person name="Richardson P."/>
        </authorList>
    </citation>
    <scope>NUCLEOTIDE SEQUENCE [LARGE SCALE GENOMIC DNA]</scope>
    <source>
        <strain evidence="1">DSM 11300</strain>
        <plasmid evidence="1">pDGEO02</plasmid>
    </source>
</reference>
<dbReference type="Proteomes" id="UP000002431">
    <property type="component" value="Plasmid pDGEO02"/>
</dbReference>
<sequence>MTLPKTLPAHVTEPCLSLLAHEVRQNLRRAGLPCHSGDGFPLVMLALHEAIVRAAGSPACATRETARALLLTIDAAECLAPGLLGTLLQAEFGHLVTTAGLPLSALALHTPTLRHADTHPLLLHEYVTLATREWTRLPADQDTGGRALVAPLALLVVALARRLADLGADPYAAICALDLDLLLLPERPGA</sequence>
<organism evidence="1 2">
    <name type="scientific">Deinococcus geothermalis (strain DSM 11300 / CIP 105573 / AG-3a)</name>
    <dbReference type="NCBI Taxonomy" id="319795"/>
    <lineage>
        <taxon>Bacteria</taxon>
        <taxon>Thermotogati</taxon>
        <taxon>Deinococcota</taxon>
        <taxon>Deinococci</taxon>
        <taxon>Deinococcales</taxon>
        <taxon>Deinococcaceae</taxon>
        <taxon>Deinococcus</taxon>
    </lineage>
</organism>
<proteinExistence type="predicted"/>
<evidence type="ECO:0000313" key="1">
    <source>
        <dbReference type="EMBL" id="ABW35106.1"/>
    </source>
</evidence>
<dbReference type="HOGENOM" id="CLU_1425871_0_0_0"/>
<dbReference type="RefSeq" id="WP_012173281.1">
    <property type="nucleotide sequence ID" value="NC_009939.1"/>
</dbReference>
<evidence type="ECO:0000313" key="2">
    <source>
        <dbReference type="Proteomes" id="UP000002431"/>
    </source>
</evidence>
<accession>A8ZRJ7</accession>
<geneLocation type="plasmid" evidence="1 2">
    <name>pDGEO02</name>
</geneLocation>
<keyword evidence="2" id="KW-1185">Reference proteome</keyword>
<dbReference type="AlphaFoldDB" id="A8ZRJ7"/>
<dbReference type="KEGG" id="dge:Dgeo_3065"/>
<gene>
    <name evidence="1" type="ORF">Dgeo_3065</name>
</gene>
<dbReference type="EMBL" id="CP000856">
    <property type="protein sequence ID" value="ABW35106.1"/>
    <property type="molecule type" value="Genomic_DNA"/>
</dbReference>
<protein>
    <submittedName>
        <fullName evidence="1">Uncharacterized protein</fullName>
    </submittedName>
</protein>
<keyword evidence="1" id="KW-0614">Plasmid</keyword>
<name>A8ZRJ7_DEIGD</name>